<keyword evidence="7" id="KW-0653">Protein transport</keyword>
<keyword evidence="5" id="KW-1133">Transmembrane helix</keyword>
<keyword evidence="6" id="KW-0472">Membrane</keyword>
<keyword evidence="3" id="KW-1003">Cell membrane</keyword>
<name>A0A9D1V036_9BACT</name>
<protein>
    <submittedName>
        <fullName evidence="8">Biopolymer transporter ExbD</fullName>
    </submittedName>
</protein>
<keyword evidence="4 7" id="KW-0812">Transmembrane</keyword>
<proteinExistence type="inferred from homology"/>
<keyword evidence="7" id="KW-0813">Transport</keyword>
<comment type="subcellular location">
    <subcellularLocation>
        <location evidence="1">Cell membrane</location>
        <topology evidence="1">Single-pass membrane protein</topology>
    </subcellularLocation>
    <subcellularLocation>
        <location evidence="7">Cell membrane</location>
        <topology evidence="7">Single-pass type II membrane protein</topology>
    </subcellularLocation>
</comment>
<evidence type="ECO:0000256" key="2">
    <source>
        <dbReference type="ARBA" id="ARBA00005811"/>
    </source>
</evidence>
<evidence type="ECO:0000256" key="1">
    <source>
        <dbReference type="ARBA" id="ARBA00004162"/>
    </source>
</evidence>
<evidence type="ECO:0000256" key="3">
    <source>
        <dbReference type="ARBA" id="ARBA00022475"/>
    </source>
</evidence>
<reference evidence="8" key="2">
    <citation type="submission" date="2021-04" db="EMBL/GenBank/DDBJ databases">
        <authorList>
            <person name="Gilroy R."/>
        </authorList>
    </citation>
    <scope>NUCLEOTIDE SEQUENCE</scope>
    <source>
        <strain evidence="8">23274</strain>
    </source>
</reference>
<dbReference type="GO" id="GO:0005886">
    <property type="term" value="C:plasma membrane"/>
    <property type="evidence" value="ECO:0007669"/>
    <property type="project" value="UniProtKB-SubCell"/>
</dbReference>
<evidence type="ECO:0000256" key="7">
    <source>
        <dbReference type="RuleBase" id="RU003879"/>
    </source>
</evidence>
<evidence type="ECO:0000256" key="6">
    <source>
        <dbReference type="ARBA" id="ARBA00023136"/>
    </source>
</evidence>
<sequence length="190" mass="21309">MAKKTPEINASSTADIAFLLLTFFLMTTSMNVDSGLFRRLPPYQPDVEQNPPKYAKRNILQVLVNRNNQLAINGEIADVSTLKDRTIEFILNPSNRDDLPQKEIKTIDLFGPVEVSKGIVSLQSDKGTSYEMYIAVQDQLTAAYNEMRNMKANEKWGKNFNDLSPEQQEAVRDVIPMAVSEAEPKNVGGK</sequence>
<evidence type="ECO:0000256" key="4">
    <source>
        <dbReference type="ARBA" id="ARBA00022692"/>
    </source>
</evidence>
<evidence type="ECO:0000313" key="8">
    <source>
        <dbReference type="EMBL" id="HIX03607.1"/>
    </source>
</evidence>
<comment type="caution">
    <text evidence="8">The sequence shown here is derived from an EMBL/GenBank/DDBJ whole genome shotgun (WGS) entry which is preliminary data.</text>
</comment>
<reference evidence="8" key="1">
    <citation type="journal article" date="2021" name="PeerJ">
        <title>Extensive microbial diversity within the chicken gut microbiome revealed by metagenomics and culture.</title>
        <authorList>
            <person name="Gilroy R."/>
            <person name="Ravi A."/>
            <person name="Getino M."/>
            <person name="Pursley I."/>
            <person name="Horton D.L."/>
            <person name="Alikhan N.F."/>
            <person name="Baker D."/>
            <person name="Gharbi K."/>
            <person name="Hall N."/>
            <person name="Watson M."/>
            <person name="Adriaenssens E.M."/>
            <person name="Foster-Nyarko E."/>
            <person name="Jarju S."/>
            <person name="Secka A."/>
            <person name="Antonio M."/>
            <person name="Oren A."/>
            <person name="Chaudhuri R.R."/>
            <person name="La Ragione R."/>
            <person name="Hildebrand F."/>
            <person name="Pallen M.J."/>
        </authorList>
    </citation>
    <scope>NUCLEOTIDE SEQUENCE</scope>
    <source>
        <strain evidence="8">23274</strain>
    </source>
</reference>
<dbReference type="PANTHER" id="PTHR30558">
    <property type="entry name" value="EXBD MEMBRANE COMPONENT OF PMF-DRIVEN MACROMOLECULE IMPORT SYSTEM"/>
    <property type="match status" value="1"/>
</dbReference>
<dbReference type="PANTHER" id="PTHR30558:SF3">
    <property type="entry name" value="BIOPOLYMER TRANSPORT PROTEIN EXBD-RELATED"/>
    <property type="match status" value="1"/>
</dbReference>
<organism evidence="8 9">
    <name type="scientific">Candidatus Odoribacter faecigallinarum</name>
    <dbReference type="NCBI Taxonomy" id="2838706"/>
    <lineage>
        <taxon>Bacteria</taxon>
        <taxon>Pseudomonadati</taxon>
        <taxon>Bacteroidota</taxon>
        <taxon>Bacteroidia</taxon>
        <taxon>Bacteroidales</taxon>
        <taxon>Odoribacteraceae</taxon>
        <taxon>Odoribacter</taxon>
    </lineage>
</organism>
<evidence type="ECO:0000256" key="5">
    <source>
        <dbReference type="ARBA" id="ARBA00022989"/>
    </source>
</evidence>
<dbReference type="InterPro" id="IPR003400">
    <property type="entry name" value="ExbD"/>
</dbReference>
<dbReference type="Pfam" id="PF02472">
    <property type="entry name" value="ExbD"/>
    <property type="match status" value="1"/>
</dbReference>
<dbReference type="AlphaFoldDB" id="A0A9D1V036"/>
<comment type="similarity">
    <text evidence="2 7">Belongs to the ExbD/TolR family.</text>
</comment>
<accession>A0A9D1V036</accession>
<dbReference type="GO" id="GO:0022857">
    <property type="term" value="F:transmembrane transporter activity"/>
    <property type="evidence" value="ECO:0007669"/>
    <property type="project" value="InterPro"/>
</dbReference>
<dbReference type="Proteomes" id="UP000824202">
    <property type="component" value="Unassembled WGS sequence"/>
</dbReference>
<dbReference type="EMBL" id="DXFT01000109">
    <property type="protein sequence ID" value="HIX03607.1"/>
    <property type="molecule type" value="Genomic_DNA"/>
</dbReference>
<gene>
    <name evidence="8" type="ORF">H9863_05770</name>
</gene>
<dbReference type="GO" id="GO:0015031">
    <property type="term" value="P:protein transport"/>
    <property type="evidence" value="ECO:0007669"/>
    <property type="project" value="UniProtKB-KW"/>
</dbReference>
<evidence type="ECO:0000313" key="9">
    <source>
        <dbReference type="Proteomes" id="UP000824202"/>
    </source>
</evidence>